<proteinExistence type="inferred from homology"/>
<feature type="domain" description="GtrA/DPMS transmembrane" evidence="7">
    <location>
        <begin position="24"/>
        <end position="138"/>
    </location>
</feature>
<evidence type="ECO:0000256" key="6">
    <source>
        <dbReference type="SAM" id="Phobius"/>
    </source>
</evidence>
<comment type="subcellular location">
    <subcellularLocation>
        <location evidence="1">Membrane</location>
        <topology evidence="1">Multi-pass membrane protein</topology>
    </subcellularLocation>
</comment>
<evidence type="ECO:0000256" key="5">
    <source>
        <dbReference type="ARBA" id="ARBA00023136"/>
    </source>
</evidence>
<dbReference type="PANTHER" id="PTHR38459:SF1">
    <property type="entry name" value="PROPHAGE BACTOPRENOL-LINKED GLUCOSE TRANSLOCASE HOMOLOG"/>
    <property type="match status" value="1"/>
</dbReference>
<comment type="similarity">
    <text evidence="2">Belongs to the GtrA family.</text>
</comment>
<dbReference type="STRING" id="1618333.UR93_C0005G0023"/>
<sequence>MKKLLSSEKVNKVKERKVVRQFVKFAIVGATAFVIDMFGYALFTRYFFIHHIVAKVMSFFVASYYSYEMNSRWSFRRKELRGAKLLIKSYIVQCVGATINASGLYLFYDLIGYHEIMALLIATFFSTIWNFIMNKFWVYRA</sequence>
<evidence type="ECO:0000256" key="3">
    <source>
        <dbReference type="ARBA" id="ARBA00022692"/>
    </source>
</evidence>
<protein>
    <submittedName>
        <fullName evidence="8">GtrA-like protein</fullName>
    </submittedName>
</protein>
<dbReference type="PANTHER" id="PTHR38459">
    <property type="entry name" value="PROPHAGE BACTOPRENOL-LINKED GLUCOSE TRANSLOCASE HOMOLOG"/>
    <property type="match status" value="1"/>
</dbReference>
<evidence type="ECO:0000259" key="7">
    <source>
        <dbReference type="Pfam" id="PF04138"/>
    </source>
</evidence>
<reference evidence="8 9" key="1">
    <citation type="journal article" date="2015" name="Nature">
        <title>rRNA introns, odd ribosomes, and small enigmatic genomes across a large radiation of phyla.</title>
        <authorList>
            <person name="Brown C.T."/>
            <person name="Hug L.A."/>
            <person name="Thomas B.C."/>
            <person name="Sharon I."/>
            <person name="Castelle C.J."/>
            <person name="Singh A."/>
            <person name="Wilkins M.J."/>
            <person name="Williams K.H."/>
            <person name="Banfield J.F."/>
        </authorList>
    </citation>
    <scope>NUCLEOTIDE SEQUENCE [LARGE SCALE GENOMIC DNA]</scope>
</reference>
<comment type="caution">
    <text evidence="8">The sequence shown here is derived from an EMBL/GenBank/DDBJ whole genome shotgun (WGS) entry which is preliminary data.</text>
</comment>
<organism evidence="8 9">
    <name type="scientific">Berkelbacteria bacterium GW2011_GWA2_35_9</name>
    <dbReference type="NCBI Taxonomy" id="1618333"/>
    <lineage>
        <taxon>Bacteria</taxon>
        <taxon>Candidatus Berkelbacteria</taxon>
    </lineage>
</organism>
<gene>
    <name evidence="8" type="ORF">UR93_C0005G0023</name>
</gene>
<keyword evidence="5 6" id="KW-0472">Membrane</keyword>
<evidence type="ECO:0000313" key="8">
    <source>
        <dbReference type="EMBL" id="KKP88967.1"/>
    </source>
</evidence>
<feature type="transmembrane region" description="Helical" evidence="6">
    <location>
        <begin position="21"/>
        <end position="42"/>
    </location>
</feature>
<feature type="transmembrane region" description="Helical" evidence="6">
    <location>
        <begin position="48"/>
        <end position="67"/>
    </location>
</feature>
<dbReference type="Pfam" id="PF04138">
    <property type="entry name" value="GtrA_DPMS_TM"/>
    <property type="match status" value="1"/>
</dbReference>
<dbReference type="InterPro" id="IPR051401">
    <property type="entry name" value="GtrA_CellWall_Glycosyl"/>
</dbReference>
<dbReference type="AlphaFoldDB" id="A0A0G0GB72"/>
<evidence type="ECO:0000256" key="2">
    <source>
        <dbReference type="ARBA" id="ARBA00009399"/>
    </source>
</evidence>
<keyword evidence="4 6" id="KW-1133">Transmembrane helix</keyword>
<dbReference type="InterPro" id="IPR007267">
    <property type="entry name" value="GtrA_DPMS_TM"/>
</dbReference>
<evidence type="ECO:0000313" key="9">
    <source>
        <dbReference type="Proteomes" id="UP000034316"/>
    </source>
</evidence>
<accession>A0A0G0GB72</accession>
<name>A0A0G0GB72_9BACT</name>
<dbReference type="Proteomes" id="UP000034316">
    <property type="component" value="Unassembled WGS sequence"/>
</dbReference>
<dbReference type="GO" id="GO:0005886">
    <property type="term" value="C:plasma membrane"/>
    <property type="evidence" value="ECO:0007669"/>
    <property type="project" value="TreeGrafter"/>
</dbReference>
<dbReference type="GO" id="GO:0000271">
    <property type="term" value="P:polysaccharide biosynthetic process"/>
    <property type="evidence" value="ECO:0007669"/>
    <property type="project" value="InterPro"/>
</dbReference>
<evidence type="ECO:0000256" key="1">
    <source>
        <dbReference type="ARBA" id="ARBA00004141"/>
    </source>
</evidence>
<evidence type="ECO:0000256" key="4">
    <source>
        <dbReference type="ARBA" id="ARBA00022989"/>
    </source>
</evidence>
<feature type="transmembrane region" description="Helical" evidence="6">
    <location>
        <begin position="87"/>
        <end position="107"/>
    </location>
</feature>
<dbReference type="EMBL" id="LBRB01000005">
    <property type="protein sequence ID" value="KKP88967.1"/>
    <property type="molecule type" value="Genomic_DNA"/>
</dbReference>
<feature type="transmembrane region" description="Helical" evidence="6">
    <location>
        <begin position="113"/>
        <end position="132"/>
    </location>
</feature>
<keyword evidence="3 6" id="KW-0812">Transmembrane</keyword>